<protein>
    <submittedName>
        <fullName evidence="2">Uncharacterized protein</fullName>
    </submittedName>
</protein>
<dbReference type="Proteomes" id="UP000824120">
    <property type="component" value="Chromosome 4"/>
</dbReference>
<dbReference type="AlphaFoldDB" id="A0A9J5ZE71"/>
<evidence type="ECO:0000256" key="1">
    <source>
        <dbReference type="SAM" id="MobiDB-lite"/>
    </source>
</evidence>
<accession>A0A9J5ZE71</accession>
<comment type="caution">
    <text evidence="2">The sequence shown here is derived from an EMBL/GenBank/DDBJ whole genome shotgun (WGS) entry which is preliminary data.</text>
</comment>
<dbReference type="OrthoDB" id="1327511at2759"/>
<feature type="compositionally biased region" description="Basic and acidic residues" evidence="1">
    <location>
        <begin position="91"/>
        <end position="101"/>
    </location>
</feature>
<gene>
    <name evidence="2" type="ORF">H5410_022508</name>
</gene>
<evidence type="ECO:0000313" key="2">
    <source>
        <dbReference type="EMBL" id="KAG5611227.1"/>
    </source>
</evidence>
<dbReference type="EMBL" id="JACXVP010000004">
    <property type="protein sequence ID" value="KAG5611227.1"/>
    <property type="molecule type" value="Genomic_DNA"/>
</dbReference>
<reference evidence="2 3" key="1">
    <citation type="submission" date="2020-09" db="EMBL/GenBank/DDBJ databases">
        <title>De no assembly of potato wild relative species, Solanum commersonii.</title>
        <authorList>
            <person name="Cho K."/>
        </authorList>
    </citation>
    <scope>NUCLEOTIDE SEQUENCE [LARGE SCALE GENOMIC DNA]</scope>
    <source>
        <strain evidence="2">LZ3.2</strain>
        <tissue evidence="2">Leaf</tissue>
    </source>
</reference>
<keyword evidence="3" id="KW-1185">Reference proteome</keyword>
<name>A0A9J5ZE71_SOLCO</name>
<proteinExistence type="predicted"/>
<sequence length="124" mass="14571">MQKINYSHDNELIAKKAFDNGTYLYLEKSLDETIVKNLWQFVSRKKIQKEKMRDGLDPKGDHVKYVDNIGNENIVGNIEQVGEKSMSINNEEQRNNTHETENNVVSRRTNNLRSKRCNKRKKCD</sequence>
<feature type="compositionally biased region" description="Polar residues" evidence="1">
    <location>
        <begin position="102"/>
        <end position="112"/>
    </location>
</feature>
<feature type="compositionally biased region" description="Basic residues" evidence="1">
    <location>
        <begin position="113"/>
        <end position="124"/>
    </location>
</feature>
<evidence type="ECO:0000313" key="3">
    <source>
        <dbReference type="Proteomes" id="UP000824120"/>
    </source>
</evidence>
<feature type="region of interest" description="Disordered" evidence="1">
    <location>
        <begin position="83"/>
        <end position="124"/>
    </location>
</feature>
<organism evidence="2 3">
    <name type="scientific">Solanum commersonii</name>
    <name type="common">Commerson's wild potato</name>
    <name type="synonym">Commerson's nightshade</name>
    <dbReference type="NCBI Taxonomy" id="4109"/>
    <lineage>
        <taxon>Eukaryota</taxon>
        <taxon>Viridiplantae</taxon>
        <taxon>Streptophyta</taxon>
        <taxon>Embryophyta</taxon>
        <taxon>Tracheophyta</taxon>
        <taxon>Spermatophyta</taxon>
        <taxon>Magnoliopsida</taxon>
        <taxon>eudicotyledons</taxon>
        <taxon>Gunneridae</taxon>
        <taxon>Pentapetalae</taxon>
        <taxon>asterids</taxon>
        <taxon>lamiids</taxon>
        <taxon>Solanales</taxon>
        <taxon>Solanaceae</taxon>
        <taxon>Solanoideae</taxon>
        <taxon>Solaneae</taxon>
        <taxon>Solanum</taxon>
    </lineage>
</organism>